<evidence type="ECO:0000313" key="2">
    <source>
        <dbReference type="EMBL" id="GAA5526766.1"/>
    </source>
</evidence>
<dbReference type="Pfam" id="PF13182">
    <property type="entry name" value="DUF4007"/>
    <property type="match status" value="1"/>
</dbReference>
<keyword evidence="3" id="KW-1185">Reference proteome</keyword>
<comment type="caution">
    <text evidence="2">The sequence shown here is derived from an EMBL/GenBank/DDBJ whole genome shotgun (WGS) entry which is preliminary data.</text>
</comment>
<proteinExistence type="predicted"/>
<sequence length="313" mass="35484">MASSLSSLFSPNSLPSFSGHETFALRSNWLKKAYDLLQHTPDLFSREDAFVLLGVGKNMAQSIRFWGRVCGVFVRSETSNSYEATSLGHSLLGEKGWDQFLVTPASRWLLHWQIVSRPESAFTWFFTFNLLKGGEFTVPQMASQIRSIANDQGWRVPSDTTITRDIECMLNCYCQPRSHQNSLINEDLLLCPLTDLGLIQSLPGQQTYRIVTGQQTDLPSELVAFAILQMMHQTGRKTISFSELAYGLRSPGRIFRLDEDALLSRLQELSQITNNQAYYSDQSGIRQVAWPNPDDSQLETLLNQAFTHEVRYV</sequence>
<gene>
    <name evidence="2" type="ORF">Hgul01_00546</name>
</gene>
<name>A0ABP9WXK5_9CHLR</name>
<accession>A0ABP9WXK5</accession>
<dbReference type="InterPro" id="IPR025248">
    <property type="entry name" value="DUF4007"/>
</dbReference>
<reference evidence="2 3" key="1">
    <citation type="submission" date="2024-02" db="EMBL/GenBank/DDBJ databases">
        <title>Herpetosiphon gulosus NBRC 112829.</title>
        <authorList>
            <person name="Ichikawa N."/>
            <person name="Katano-Makiyama Y."/>
            <person name="Hidaka K."/>
        </authorList>
    </citation>
    <scope>NUCLEOTIDE SEQUENCE [LARGE SCALE GENOMIC DNA]</scope>
    <source>
        <strain evidence="2 3">NBRC 112829</strain>
    </source>
</reference>
<evidence type="ECO:0000313" key="3">
    <source>
        <dbReference type="Proteomes" id="UP001428290"/>
    </source>
</evidence>
<evidence type="ECO:0000259" key="1">
    <source>
        <dbReference type="Pfam" id="PF13182"/>
    </source>
</evidence>
<feature type="domain" description="DUF4007" evidence="1">
    <location>
        <begin position="17"/>
        <end position="305"/>
    </location>
</feature>
<dbReference type="EMBL" id="BAABRU010000002">
    <property type="protein sequence ID" value="GAA5526766.1"/>
    <property type="molecule type" value="Genomic_DNA"/>
</dbReference>
<dbReference type="RefSeq" id="WP_345720406.1">
    <property type="nucleotide sequence ID" value="NZ_BAABRU010000002.1"/>
</dbReference>
<protein>
    <recommendedName>
        <fullName evidence="1">DUF4007 domain-containing protein</fullName>
    </recommendedName>
</protein>
<organism evidence="2 3">
    <name type="scientific">Herpetosiphon gulosus</name>
    <dbReference type="NCBI Taxonomy" id="1973496"/>
    <lineage>
        <taxon>Bacteria</taxon>
        <taxon>Bacillati</taxon>
        <taxon>Chloroflexota</taxon>
        <taxon>Chloroflexia</taxon>
        <taxon>Herpetosiphonales</taxon>
        <taxon>Herpetosiphonaceae</taxon>
        <taxon>Herpetosiphon</taxon>
    </lineage>
</organism>
<dbReference type="Proteomes" id="UP001428290">
    <property type="component" value="Unassembled WGS sequence"/>
</dbReference>